<evidence type="ECO:0000313" key="3">
    <source>
        <dbReference type="Proteomes" id="UP000031167"/>
    </source>
</evidence>
<reference evidence="2 3" key="1">
    <citation type="submission" date="2014-12" db="EMBL/GenBank/DDBJ databases">
        <title>Genome sequencing of Chryseobacterium taiwanense TPW19.</title>
        <authorList>
            <person name="Tan P.W."/>
            <person name="Chan K.-G."/>
        </authorList>
    </citation>
    <scope>NUCLEOTIDE SEQUENCE [LARGE SCALE GENOMIC DNA]</scope>
    <source>
        <strain evidence="2 3">TPW19</strain>
    </source>
</reference>
<proteinExistence type="predicted"/>
<feature type="transmembrane region" description="Helical" evidence="1">
    <location>
        <begin position="111"/>
        <end position="129"/>
    </location>
</feature>
<dbReference type="Proteomes" id="UP000031167">
    <property type="component" value="Unassembled WGS sequence"/>
</dbReference>
<evidence type="ECO:0000256" key="1">
    <source>
        <dbReference type="SAM" id="Phobius"/>
    </source>
</evidence>
<feature type="transmembrane region" description="Helical" evidence="1">
    <location>
        <begin position="85"/>
        <end position="104"/>
    </location>
</feature>
<gene>
    <name evidence="2" type="ORF">RM51_13560</name>
</gene>
<evidence type="ECO:0000313" key="2">
    <source>
        <dbReference type="EMBL" id="KIC62190.1"/>
    </source>
</evidence>
<protein>
    <submittedName>
        <fullName evidence="2">Uncharacterized protein</fullName>
    </submittedName>
</protein>
<keyword evidence="1" id="KW-0812">Transmembrane</keyword>
<dbReference type="AlphaFoldDB" id="A0A0B4DCY6"/>
<sequence length="184" mass="21339">MKNIKQKIVNFCLNTNIWLFLIPLLSIFSVMTFFIIPNLQQQIGGGELLDTKFNRYNLIDVSILMEQLGEAGRSTYLYLELFADIPFIIFYVITFTIFIIRLLVKNKIKSQILFFIAFLPLLAGIFDFLEDTSIINMLLSYPIISSKTICFSSSTTILKGYFLTLTIITLFLNFIIFLLKKIKR</sequence>
<keyword evidence="1" id="KW-1133">Transmembrane helix</keyword>
<dbReference type="EMBL" id="JWTA01000012">
    <property type="protein sequence ID" value="KIC62190.1"/>
    <property type="molecule type" value="Genomic_DNA"/>
</dbReference>
<keyword evidence="3" id="KW-1185">Reference proteome</keyword>
<accession>A0A0B4DCY6</accession>
<dbReference type="STRING" id="363331.RM51_13560"/>
<organism evidence="2 3">
    <name type="scientific">Chryseobacterium taiwanense</name>
    <dbReference type="NCBI Taxonomy" id="363331"/>
    <lineage>
        <taxon>Bacteria</taxon>
        <taxon>Pseudomonadati</taxon>
        <taxon>Bacteroidota</taxon>
        <taxon>Flavobacteriia</taxon>
        <taxon>Flavobacteriales</taxon>
        <taxon>Weeksellaceae</taxon>
        <taxon>Chryseobacterium group</taxon>
        <taxon>Chryseobacterium</taxon>
    </lineage>
</organism>
<feature type="transmembrane region" description="Helical" evidence="1">
    <location>
        <begin position="12"/>
        <end position="36"/>
    </location>
</feature>
<name>A0A0B4DCY6_9FLAO</name>
<comment type="caution">
    <text evidence="2">The sequence shown here is derived from an EMBL/GenBank/DDBJ whole genome shotgun (WGS) entry which is preliminary data.</text>
</comment>
<keyword evidence="1" id="KW-0472">Membrane</keyword>
<feature type="transmembrane region" description="Helical" evidence="1">
    <location>
        <begin position="161"/>
        <end position="179"/>
    </location>
</feature>